<sequence length="876" mass="99024">MELKDYQQTVLKTLDDYLDTLRTQQTKAQKIQQANVLETDPDLIRPVPDYPKETWDMMRKAGKLPLARTNIPFSPRIDGIGRAVPSVCFKIPTGGGKTILAAHAVSKIQSRWLQRNHGFVLWIVPNESIYTQTLKALRDRQHPYRQILDRASAGKTKILEKQDGLNSHDVDSQLCVMLLMLQSANRETKESLRLFRDRGNVHGFFPSADDVLLHAELLDQIPNLDVYGDSANIGAVIKESLGNVLRLTQPVVVLDEGHKGYSKLALQTLYGFNPSFVLELTATPVDRTSDTPPMYSNWLVDVRGTDLDKEDMVKLPINVTVRGGDDWRVCLRESVERLNVLQHQAEHLRAESARYIRPICLVQVERTGKDQRDGLRVHAEDAKDYLLSLGISQEQIAIKTSEKNELNQPENLDLFSPTNQVRFIITKQALQEGWDCSFAYVLCSLTPVSSSGAMTQLVGRILRQPDATKTTIPALDECYVFCFHSKTGEVVDAIRKGLEQDGMADLVASIRDAGGEGGSGNIGRTIMPREKFLKTKIYLPKVLWIDADKVRDLEYETDILYRIDWSEINLEGLAATLPKAVQAATTQVVRIGLEDDPNSKDFIQSETVKAEEVDADFDPAYVTRAIVDVVTNPWIARSLVGKVLADLEKLQLSAIDWAAMTSVMIESLRARLSKERDRLAEVVFLREVQAGRIQFRLRTDKNNWRMPNNIPTQRQPDSPLLQRGDGKVVEHSFFDPVYRDDLNGYEQKVATYLDSEKALKWWHRNVAKSQSGYGLQGWQKHKIYPDFIFALSHQDGHERFMVLETKGDHLNNPDTAYKKKLLEVCTDAFQLETLQSAGELELLDDDGVKVRCALIFESTWQTDLAKLIEDTVDVAQ</sequence>
<dbReference type="PANTHER" id="PTHR47396:SF1">
    <property type="entry name" value="ATP-DEPENDENT HELICASE IRC3-RELATED"/>
    <property type="match status" value="1"/>
</dbReference>
<dbReference type="InterPro" id="IPR006935">
    <property type="entry name" value="Helicase/UvrB_N"/>
</dbReference>
<dbReference type="InterPro" id="IPR050742">
    <property type="entry name" value="Helicase_Restrict-Modif_Enz"/>
</dbReference>
<dbReference type="PANTHER" id="PTHR47396">
    <property type="entry name" value="TYPE I RESTRICTION ENZYME ECOKI R PROTEIN"/>
    <property type="match status" value="1"/>
</dbReference>
<name>A0ABR9DFU1_9GAMM</name>
<keyword evidence="2" id="KW-0347">Helicase</keyword>
<reference evidence="2 3" key="1">
    <citation type="submission" date="2020-09" db="EMBL/GenBank/DDBJ databases">
        <title>Methylomonas albis sp. nov. and Methylomonas fluvii sp. nov.: Two cold-adapted methanotrophs from the River Elbe and an amended description of Methylovulum psychrotolerans strain Eb1.</title>
        <authorList>
            <person name="Bussmann I.K."/>
            <person name="Klings K.-W."/>
            <person name="Warnstedt J."/>
            <person name="Hoppert M."/>
            <person name="Saborowski A."/>
            <person name="Horn F."/>
            <person name="Liebner S."/>
        </authorList>
    </citation>
    <scope>NUCLEOTIDE SEQUENCE [LARGE SCALE GENOMIC DNA]</scope>
    <source>
        <strain evidence="2 3">EbB</strain>
    </source>
</reference>
<accession>A0ABR9DFU1</accession>
<gene>
    <name evidence="2" type="ORF">EBB_09520</name>
</gene>
<keyword evidence="3" id="KW-1185">Reference proteome</keyword>
<keyword evidence="2" id="KW-0378">Hydrolase</keyword>
<dbReference type="GO" id="GO:0004386">
    <property type="term" value="F:helicase activity"/>
    <property type="evidence" value="ECO:0007669"/>
    <property type="project" value="UniProtKB-KW"/>
</dbReference>
<protein>
    <submittedName>
        <fullName evidence="2">DEAD/DEAH box helicase family protein</fullName>
    </submittedName>
</protein>
<dbReference type="Proteomes" id="UP000641152">
    <property type="component" value="Unassembled WGS sequence"/>
</dbReference>
<keyword evidence="2" id="KW-0547">Nucleotide-binding</keyword>
<dbReference type="InterPro" id="IPR027417">
    <property type="entry name" value="P-loop_NTPase"/>
</dbReference>
<comment type="caution">
    <text evidence="2">The sequence shown here is derived from an EMBL/GenBank/DDBJ whole genome shotgun (WGS) entry which is preliminary data.</text>
</comment>
<dbReference type="EMBL" id="JACXST010000001">
    <property type="protein sequence ID" value="MBD9360772.1"/>
    <property type="molecule type" value="Genomic_DNA"/>
</dbReference>
<keyword evidence="2" id="KW-0067">ATP-binding</keyword>
<dbReference type="Gene3D" id="3.40.50.300">
    <property type="entry name" value="P-loop containing nucleotide triphosphate hydrolases"/>
    <property type="match status" value="2"/>
</dbReference>
<evidence type="ECO:0000313" key="2">
    <source>
        <dbReference type="EMBL" id="MBD9360772.1"/>
    </source>
</evidence>
<evidence type="ECO:0000313" key="3">
    <source>
        <dbReference type="Proteomes" id="UP000641152"/>
    </source>
</evidence>
<evidence type="ECO:0000259" key="1">
    <source>
        <dbReference type="Pfam" id="PF04851"/>
    </source>
</evidence>
<organism evidence="2 3">
    <name type="scientific">Methylomonas fluvii</name>
    <dbReference type="NCBI Taxonomy" id="1854564"/>
    <lineage>
        <taxon>Bacteria</taxon>
        <taxon>Pseudomonadati</taxon>
        <taxon>Pseudomonadota</taxon>
        <taxon>Gammaproteobacteria</taxon>
        <taxon>Methylococcales</taxon>
        <taxon>Methylococcaceae</taxon>
        <taxon>Methylomonas</taxon>
    </lineage>
</organism>
<feature type="domain" description="Helicase/UvrB N-terminal" evidence="1">
    <location>
        <begin position="85"/>
        <end position="285"/>
    </location>
</feature>
<dbReference type="Pfam" id="PF04851">
    <property type="entry name" value="ResIII"/>
    <property type="match status" value="1"/>
</dbReference>
<dbReference type="SUPFAM" id="SSF52540">
    <property type="entry name" value="P-loop containing nucleoside triphosphate hydrolases"/>
    <property type="match status" value="1"/>
</dbReference>
<proteinExistence type="predicted"/>